<dbReference type="KEGG" id="mgr:MGG_16453"/>
<dbReference type="Proteomes" id="UP000009058">
    <property type="component" value="Chromosome 1"/>
</dbReference>
<keyword evidence="2" id="KW-1185">Reference proteome</keyword>
<evidence type="ECO:0000313" key="1">
    <source>
        <dbReference type="EMBL" id="EHA58016.1"/>
    </source>
</evidence>
<name>G4MPH3_PYRO7</name>
<sequence length="49" mass="5135">MDAGNDINRLCANIILFRGPNSATPTFWATMSSALILGAVRKIASKGGL</sequence>
<accession>G4MPH3</accession>
<dbReference type="VEuPathDB" id="FungiDB:MGG_16453"/>
<reference key="2">
    <citation type="submission" date="2011-05" db="EMBL/GenBank/DDBJ databases">
        <title>The Genome Sequence of Magnaporthe oryzae 70-15.</title>
        <authorList>
            <consortium name="The Broad Institute Genome Sequencing Platform"/>
            <person name="Ma L.-J."/>
            <person name="Dead R."/>
            <person name="Young S.K."/>
            <person name="Zeng Q."/>
            <person name="Gargeya S."/>
            <person name="Fitzgerald M."/>
            <person name="Haas B."/>
            <person name="Abouelleil A."/>
            <person name="Alvarado L."/>
            <person name="Arachchi H.M."/>
            <person name="Berlin A."/>
            <person name="Brown A."/>
            <person name="Chapman S.B."/>
            <person name="Chen Z."/>
            <person name="Dunbar C."/>
            <person name="Freedman E."/>
            <person name="Gearin G."/>
            <person name="Gellesch M."/>
            <person name="Goldberg J."/>
            <person name="Griggs A."/>
            <person name="Gujja S."/>
            <person name="Heiman D."/>
            <person name="Howarth C."/>
            <person name="Larson L."/>
            <person name="Lui A."/>
            <person name="MacDonald P.J.P."/>
            <person name="Mehta T."/>
            <person name="Montmayeur A."/>
            <person name="Murphy C."/>
            <person name="Neiman D."/>
            <person name="Pearson M."/>
            <person name="Priest M."/>
            <person name="Roberts A."/>
            <person name="Saif S."/>
            <person name="Shea T."/>
            <person name="Shenoy N."/>
            <person name="Sisk P."/>
            <person name="Stolte C."/>
            <person name="Sykes S."/>
            <person name="Yandava C."/>
            <person name="Wortman J."/>
            <person name="Nusbaum C."/>
            <person name="Birren B."/>
        </authorList>
    </citation>
    <scope>NUCLEOTIDE SEQUENCE</scope>
    <source>
        <strain>70-15</strain>
    </source>
</reference>
<dbReference type="GeneID" id="12986391"/>
<reference evidence="1 2" key="1">
    <citation type="journal article" date="2005" name="Nature">
        <title>The genome sequence of the rice blast fungus Magnaporthe grisea.</title>
        <authorList>
            <person name="Dean R.A."/>
            <person name="Talbot N.J."/>
            <person name="Ebbole D.J."/>
            <person name="Farman M.L."/>
            <person name="Mitchell T.K."/>
            <person name="Orbach M.J."/>
            <person name="Thon M."/>
            <person name="Kulkarni R."/>
            <person name="Xu J.R."/>
            <person name="Pan H."/>
            <person name="Read N.D."/>
            <person name="Lee Y.H."/>
            <person name="Carbone I."/>
            <person name="Brown D."/>
            <person name="Oh Y.Y."/>
            <person name="Donofrio N."/>
            <person name="Jeong J.S."/>
            <person name="Soanes D.M."/>
            <person name="Djonovic S."/>
            <person name="Kolomiets E."/>
            <person name="Rehmeyer C."/>
            <person name="Li W."/>
            <person name="Harding M."/>
            <person name="Kim S."/>
            <person name="Lebrun M.H."/>
            <person name="Bohnert H."/>
            <person name="Coughlan S."/>
            <person name="Butler J."/>
            <person name="Calvo S."/>
            <person name="Ma L.J."/>
            <person name="Nicol R."/>
            <person name="Purcell S."/>
            <person name="Nusbaum C."/>
            <person name="Galagan J.E."/>
            <person name="Birren B.W."/>
        </authorList>
    </citation>
    <scope>NUCLEOTIDE SEQUENCE [LARGE SCALE GENOMIC DNA]</scope>
    <source>
        <strain evidence="2">70-15 / ATCC MYA-4617 / FGSC 8958</strain>
    </source>
</reference>
<evidence type="ECO:0000313" key="2">
    <source>
        <dbReference type="Proteomes" id="UP000009058"/>
    </source>
</evidence>
<dbReference type="AlphaFoldDB" id="G4MPH3"/>
<organism evidence="1 2">
    <name type="scientific">Pyricularia oryzae (strain 70-15 / ATCC MYA-4617 / FGSC 8958)</name>
    <name type="common">Rice blast fungus</name>
    <name type="synonym">Magnaporthe oryzae</name>
    <dbReference type="NCBI Taxonomy" id="242507"/>
    <lineage>
        <taxon>Eukaryota</taxon>
        <taxon>Fungi</taxon>
        <taxon>Dikarya</taxon>
        <taxon>Ascomycota</taxon>
        <taxon>Pezizomycotina</taxon>
        <taxon>Sordariomycetes</taxon>
        <taxon>Sordariomycetidae</taxon>
        <taxon>Magnaporthales</taxon>
        <taxon>Pyriculariaceae</taxon>
        <taxon>Pyricularia</taxon>
    </lineage>
</organism>
<gene>
    <name evidence="1" type="ORF">MGG_16453</name>
</gene>
<dbReference type="RefSeq" id="XP_003710628.1">
    <property type="nucleotide sequence ID" value="XM_003710580.1"/>
</dbReference>
<proteinExistence type="predicted"/>
<protein>
    <submittedName>
        <fullName evidence="1">Uncharacterized protein</fullName>
    </submittedName>
</protein>
<dbReference type="EMBL" id="CM001231">
    <property type="protein sequence ID" value="EHA58016.1"/>
    <property type="molecule type" value="Genomic_DNA"/>
</dbReference>
<dbReference type="HOGENOM" id="CLU_3143418_0_0_1"/>
<dbReference type="InParanoid" id="G4MPH3"/>